<feature type="domain" description="Tail specific protease" evidence="1">
    <location>
        <begin position="370"/>
        <end position="547"/>
    </location>
</feature>
<comment type="caution">
    <text evidence="2">The sequence shown here is derived from an EMBL/GenBank/DDBJ whole genome shotgun (WGS) entry which is preliminary data.</text>
</comment>
<organism evidence="2 3">
    <name type="scientific">Pedobacter ginsenosidimutans</name>
    <dbReference type="NCBI Taxonomy" id="687842"/>
    <lineage>
        <taxon>Bacteria</taxon>
        <taxon>Pseudomonadati</taxon>
        <taxon>Bacteroidota</taxon>
        <taxon>Sphingobacteriia</taxon>
        <taxon>Sphingobacteriales</taxon>
        <taxon>Sphingobacteriaceae</taxon>
        <taxon>Pedobacter</taxon>
    </lineage>
</organism>
<dbReference type="SUPFAM" id="SSF50156">
    <property type="entry name" value="PDZ domain-like"/>
    <property type="match status" value="1"/>
</dbReference>
<dbReference type="GO" id="GO:0006508">
    <property type="term" value="P:proteolysis"/>
    <property type="evidence" value="ECO:0007669"/>
    <property type="project" value="InterPro"/>
</dbReference>
<gene>
    <name evidence="2" type="ORF">ASU31_03995</name>
</gene>
<dbReference type="Proteomes" id="UP000051950">
    <property type="component" value="Unassembled WGS sequence"/>
</dbReference>
<dbReference type="InterPro" id="IPR036034">
    <property type="entry name" value="PDZ_sf"/>
</dbReference>
<keyword evidence="3" id="KW-1185">Reference proteome</keyword>
<name>A0A0T5VSL1_9SPHI</name>
<dbReference type="InterPro" id="IPR005151">
    <property type="entry name" value="Tail-specific_protease"/>
</dbReference>
<dbReference type="STRING" id="687842.ASU31_03995"/>
<accession>A0A0T5VSL1</accession>
<dbReference type="GO" id="GO:0008236">
    <property type="term" value="F:serine-type peptidase activity"/>
    <property type="evidence" value="ECO:0007669"/>
    <property type="project" value="InterPro"/>
</dbReference>
<sequence>MCAFYHASAQPINETEKYFLFFKTWNFLKYYHPQFASGKKDADAVFMKNQSLLDNISSKTELNTFLMRMIITDLGTNKKDLKNTNLTVLEVNPLHKWYLKNALINAELKNELLDVYTHRDTVGKYYVPTLNYASEIPNERKYKFPDSINLPLGMRLLALARLQGVIDYLYPHKGLMDEGWDQTVKNNILLFKNCVSRMDYEVLLLKIVAKLNDTHAYNRFYDDLTYKREIFKNNYYPPFDYQIIDNKILVKRIIVPDLCTAAGIKAGDLITAVNGVTVNKLIDGLKELLSASNRNTLVYKLNNYKTNLIWSSDSSRFRLAVSSSGKKKVLSVAFVTTKNGVAIKAINNYMNAKLKVAESILPFRVIDNEIAYFNIDKIHELLNDVHDDHLDTKIDSILNLAAKQKGMIFDMRGYPHWGGFVFHYIYKKFSKQNNLFAQYFQADTQNLGSFTAIPGTITYYPDNVTTDGFSYKGKVCIIVNAQTQSASEWYSMNLQHIFPKAITIGEQSAGADGDEKQINIPGNYNICFTGNAIYYPDGTPAQGKGVRINKIVKPKIEDIFSDMDRQLKFAIKSVQ</sequence>
<evidence type="ECO:0000259" key="1">
    <source>
        <dbReference type="Pfam" id="PF03572"/>
    </source>
</evidence>
<dbReference type="SUPFAM" id="SSF52096">
    <property type="entry name" value="ClpP/crotonase"/>
    <property type="match status" value="1"/>
</dbReference>
<dbReference type="InterPro" id="IPR029045">
    <property type="entry name" value="ClpP/crotonase-like_dom_sf"/>
</dbReference>
<evidence type="ECO:0000313" key="2">
    <source>
        <dbReference type="EMBL" id="KRT16855.1"/>
    </source>
</evidence>
<dbReference type="Pfam" id="PF03572">
    <property type="entry name" value="Peptidase_S41"/>
    <property type="match status" value="1"/>
</dbReference>
<reference evidence="2 3" key="1">
    <citation type="submission" date="2015-11" db="EMBL/GenBank/DDBJ databases">
        <title>Sequence of Pedobacter ginsenosidimutans.</title>
        <authorList>
            <person name="Carson E."/>
            <person name="Keyser V."/>
            <person name="Newman J."/>
            <person name="Miller J."/>
        </authorList>
    </citation>
    <scope>NUCLEOTIDE SEQUENCE [LARGE SCALE GENOMIC DNA]</scope>
    <source>
        <strain evidence="2 3">KACC 14530</strain>
    </source>
</reference>
<proteinExistence type="predicted"/>
<evidence type="ECO:0000313" key="3">
    <source>
        <dbReference type="Proteomes" id="UP000051950"/>
    </source>
</evidence>
<dbReference type="Gene3D" id="2.30.42.10">
    <property type="match status" value="1"/>
</dbReference>
<dbReference type="AlphaFoldDB" id="A0A0T5VSL1"/>
<dbReference type="EMBL" id="LMZQ01000003">
    <property type="protein sequence ID" value="KRT16855.1"/>
    <property type="molecule type" value="Genomic_DNA"/>
</dbReference>
<protein>
    <recommendedName>
        <fullName evidence="1">Tail specific protease domain-containing protein</fullName>
    </recommendedName>
</protein>
<dbReference type="Gene3D" id="3.90.226.10">
    <property type="entry name" value="2-enoyl-CoA Hydratase, Chain A, domain 1"/>
    <property type="match status" value="1"/>
</dbReference>